<keyword evidence="5 6" id="KW-0472">Membrane</keyword>
<dbReference type="RefSeq" id="WP_194508888.1">
    <property type="nucleotide sequence ID" value="NZ_JADILU010000006.1"/>
</dbReference>
<feature type="transmembrane region" description="Helical" evidence="6">
    <location>
        <begin position="446"/>
        <end position="466"/>
    </location>
</feature>
<keyword evidence="2" id="KW-1003">Cell membrane</keyword>
<dbReference type="InterPro" id="IPR029044">
    <property type="entry name" value="Nucleotide-diphossugar_trans"/>
</dbReference>
<dbReference type="PANTHER" id="PTHR22913">
    <property type="entry name" value="HYALURONAN SYNTHASE"/>
    <property type="match status" value="1"/>
</dbReference>
<feature type="transmembrane region" description="Helical" evidence="6">
    <location>
        <begin position="385"/>
        <end position="407"/>
    </location>
</feature>
<keyword evidence="6" id="KW-1133">Transmembrane helix</keyword>
<feature type="transmembrane region" description="Helical" evidence="6">
    <location>
        <begin position="413"/>
        <end position="434"/>
    </location>
</feature>
<dbReference type="Pfam" id="PF13641">
    <property type="entry name" value="Glyco_tranf_2_3"/>
    <property type="match status" value="1"/>
</dbReference>
<evidence type="ECO:0000313" key="7">
    <source>
        <dbReference type="EMBL" id="MFD2917429.1"/>
    </source>
</evidence>
<keyword evidence="6" id="KW-0812">Transmembrane</keyword>
<keyword evidence="4 7" id="KW-0808">Transferase</keyword>
<dbReference type="PANTHER" id="PTHR22913:SF12">
    <property type="entry name" value="MANNURONAN SYNTHASE"/>
    <property type="match status" value="1"/>
</dbReference>
<proteinExistence type="predicted"/>
<dbReference type="Proteomes" id="UP001597548">
    <property type="component" value="Unassembled WGS sequence"/>
</dbReference>
<evidence type="ECO:0000256" key="2">
    <source>
        <dbReference type="ARBA" id="ARBA00022475"/>
    </source>
</evidence>
<protein>
    <submittedName>
        <fullName evidence="7">Glycosyltransferase</fullName>
        <ecNumber evidence="7">2.4.-.-</ecNumber>
    </submittedName>
</protein>
<sequence length="482" mass="55188">MNSKKITRATVESATDQKNSKFSNNLNSFFNRFNVDINDSEIRLNLSVLFSSFALMGIGIYFFSVFRGDFDLLNTVRLTSFWGTVFIVITTSLVIYKACLFVFMLYKFFKYKPIDSVTDEELPSVTIIVPAYNEGKQVWDTLMSLADSDYPQDKIELLSIDDGSVDDTWEWMQKAKKQLGDRLVILQQPENQGKRHALYRGFNLGLGDIFVTVDSDSIVNKDTLRHLVSPFVTNKDCGAVAGNIRVLNNKKAMLPKMLDVSFVLSFEFVRSAESSLNSVLCTPGALAAYRSSAVHNCLPEWINQTFMGKPSDIGEDRAMTNMILKQGKHVLFQKNAVAYTNVPEEYTGLYKMFIRWGRSNVRENLEMAKYIFTDFRKGKKSGIRLLFITQFLEMLMSYPFLLIMLFFVATHPLLFLGSTFMSILILSSFSVIFYSNRYKISESIWAYSYSILYTFGLFWITPYAIATASRRGWLTRDIVETK</sequence>
<reference evidence="8" key="1">
    <citation type="journal article" date="2019" name="Int. J. Syst. Evol. Microbiol.">
        <title>The Global Catalogue of Microorganisms (GCM) 10K type strain sequencing project: providing services to taxonomists for standard genome sequencing and annotation.</title>
        <authorList>
            <consortium name="The Broad Institute Genomics Platform"/>
            <consortium name="The Broad Institute Genome Sequencing Center for Infectious Disease"/>
            <person name="Wu L."/>
            <person name="Ma J."/>
        </authorList>
    </citation>
    <scope>NUCLEOTIDE SEQUENCE [LARGE SCALE GENOMIC DNA]</scope>
    <source>
        <strain evidence="8">KCTC 32514</strain>
    </source>
</reference>
<feature type="transmembrane region" description="Helical" evidence="6">
    <location>
        <begin position="42"/>
        <end position="63"/>
    </location>
</feature>
<keyword evidence="8" id="KW-1185">Reference proteome</keyword>
<dbReference type="Gene3D" id="3.90.550.10">
    <property type="entry name" value="Spore Coat Polysaccharide Biosynthesis Protein SpsA, Chain A"/>
    <property type="match status" value="1"/>
</dbReference>
<comment type="subcellular location">
    <subcellularLocation>
        <location evidence="1">Cell membrane</location>
    </subcellularLocation>
</comment>
<organism evidence="7 8">
    <name type="scientific">Psychroserpens luteus</name>
    <dbReference type="NCBI Taxonomy" id="1434066"/>
    <lineage>
        <taxon>Bacteria</taxon>
        <taxon>Pseudomonadati</taxon>
        <taxon>Bacteroidota</taxon>
        <taxon>Flavobacteriia</taxon>
        <taxon>Flavobacteriales</taxon>
        <taxon>Flavobacteriaceae</taxon>
        <taxon>Psychroserpens</taxon>
    </lineage>
</organism>
<evidence type="ECO:0000256" key="1">
    <source>
        <dbReference type="ARBA" id="ARBA00004236"/>
    </source>
</evidence>
<feature type="transmembrane region" description="Helical" evidence="6">
    <location>
        <begin position="83"/>
        <end position="106"/>
    </location>
</feature>
<evidence type="ECO:0000256" key="4">
    <source>
        <dbReference type="ARBA" id="ARBA00022679"/>
    </source>
</evidence>
<accession>A0ABW5ZWL5</accession>
<dbReference type="GO" id="GO:0016757">
    <property type="term" value="F:glycosyltransferase activity"/>
    <property type="evidence" value="ECO:0007669"/>
    <property type="project" value="UniProtKB-KW"/>
</dbReference>
<gene>
    <name evidence="7" type="ORF">ACFS29_17375</name>
</gene>
<evidence type="ECO:0000256" key="6">
    <source>
        <dbReference type="SAM" id="Phobius"/>
    </source>
</evidence>
<evidence type="ECO:0000256" key="5">
    <source>
        <dbReference type="ARBA" id="ARBA00023136"/>
    </source>
</evidence>
<dbReference type="SUPFAM" id="SSF53448">
    <property type="entry name" value="Nucleotide-diphospho-sugar transferases"/>
    <property type="match status" value="1"/>
</dbReference>
<evidence type="ECO:0000313" key="8">
    <source>
        <dbReference type="Proteomes" id="UP001597548"/>
    </source>
</evidence>
<comment type="caution">
    <text evidence="7">The sequence shown here is derived from an EMBL/GenBank/DDBJ whole genome shotgun (WGS) entry which is preliminary data.</text>
</comment>
<keyword evidence="3 7" id="KW-0328">Glycosyltransferase</keyword>
<evidence type="ECO:0000256" key="3">
    <source>
        <dbReference type="ARBA" id="ARBA00022676"/>
    </source>
</evidence>
<dbReference type="EC" id="2.4.-.-" evidence="7"/>
<dbReference type="EMBL" id="JBHUOS010000014">
    <property type="protein sequence ID" value="MFD2917429.1"/>
    <property type="molecule type" value="Genomic_DNA"/>
</dbReference>
<dbReference type="CDD" id="cd06423">
    <property type="entry name" value="CESA_like"/>
    <property type="match status" value="1"/>
</dbReference>
<name>A0ABW5ZWL5_9FLAO</name>